<protein>
    <submittedName>
        <fullName evidence="4">Beclin-1</fullName>
    </submittedName>
</protein>
<feature type="coiled-coil region" evidence="2">
    <location>
        <begin position="203"/>
        <end position="237"/>
    </location>
</feature>
<organism evidence="4 5">
    <name type="scientific">Anaeramoeba flamelloides</name>
    <dbReference type="NCBI Taxonomy" id="1746091"/>
    <lineage>
        <taxon>Eukaryota</taxon>
        <taxon>Metamonada</taxon>
        <taxon>Anaeramoebidae</taxon>
        <taxon>Anaeramoeba</taxon>
    </lineage>
</organism>
<comment type="similarity">
    <text evidence="1">Belongs to the beclin family.</text>
</comment>
<keyword evidence="2" id="KW-0175">Coiled coil</keyword>
<dbReference type="GO" id="GO:0043548">
    <property type="term" value="F:phosphatidylinositol 3-kinase binding"/>
    <property type="evidence" value="ECO:0007669"/>
    <property type="project" value="TreeGrafter"/>
</dbReference>
<dbReference type="PANTHER" id="PTHR12768">
    <property type="entry name" value="BECLIN 1"/>
    <property type="match status" value="1"/>
</dbReference>
<dbReference type="Proteomes" id="UP001146793">
    <property type="component" value="Unassembled WGS sequence"/>
</dbReference>
<dbReference type="GO" id="GO:0045324">
    <property type="term" value="P:late endosome to vacuole transport"/>
    <property type="evidence" value="ECO:0007669"/>
    <property type="project" value="TreeGrafter"/>
</dbReference>
<dbReference type="AlphaFoldDB" id="A0AAV7ZE72"/>
<dbReference type="Pfam" id="PF04111">
    <property type="entry name" value="APG6"/>
    <property type="match status" value="1"/>
</dbReference>
<comment type="caution">
    <text evidence="4">The sequence shown here is derived from an EMBL/GenBank/DDBJ whole genome shotgun (WGS) entry which is preliminary data.</text>
</comment>
<dbReference type="PANTHER" id="PTHR12768:SF4">
    <property type="entry name" value="BECLIN-1"/>
    <property type="match status" value="1"/>
</dbReference>
<feature type="domain" description="Atg6 BARA" evidence="3">
    <location>
        <begin position="292"/>
        <end position="471"/>
    </location>
</feature>
<accession>A0AAV7ZE72</accession>
<evidence type="ECO:0000256" key="1">
    <source>
        <dbReference type="ARBA" id="ARBA00005965"/>
    </source>
</evidence>
<dbReference type="GO" id="GO:0034272">
    <property type="term" value="C:phosphatidylinositol 3-kinase complex, class III, type II"/>
    <property type="evidence" value="ECO:0007669"/>
    <property type="project" value="TreeGrafter"/>
</dbReference>
<dbReference type="InterPro" id="IPR038274">
    <property type="entry name" value="Atg6/Beclin_C_sf"/>
</dbReference>
<dbReference type="GO" id="GO:0034271">
    <property type="term" value="C:phosphatidylinositol 3-kinase complex, class III, type I"/>
    <property type="evidence" value="ECO:0007669"/>
    <property type="project" value="TreeGrafter"/>
</dbReference>
<dbReference type="GO" id="GO:0000407">
    <property type="term" value="C:phagophore assembly site"/>
    <property type="evidence" value="ECO:0007669"/>
    <property type="project" value="TreeGrafter"/>
</dbReference>
<gene>
    <name evidence="4" type="ORF">M0812_16069</name>
</gene>
<reference evidence="4" key="1">
    <citation type="submission" date="2022-08" db="EMBL/GenBank/DDBJ databases">
        <title>Novel sulphate-reducing endosymbionts in the free-living metamonad Anaeramoeba.</title>
        <authorList>
            <person name="Jerlstrom-Hultqvist J."/>
            <person name="Cepicka I."/>
            <person name="Gallot-Lavallee L."/>
            <person name="Salas-Leiva D."/>
            <person name="Curtis B.A."/>
            <person name="Zahonova K."/>
            <person name="Pipaliya S."/>
            <person name="Dacks J."/>
            <person name="Roger A.J."/>
        </authorList>
    </citation>
    <scope>NUCLEOTIDE SEQUENCE</scope>
    <source>
        <strain evidence="4">Busselton2</strain>
    </source>
</reference>
<dbReference type="GO" id="GO:0000045">
    <property type="term" value="P:autophagosome assembly"/>
    <property type="evidence" value="ECO:0007669"/>
    <property type="project" value="TreeGrafter"/>
</dbReference>
<evidence type="ECO:0000256" key="2">
    <source>
        <dbReference type="SAM" id="Coils"/>
    </source>
</evidence>
<evidence type="ECO:0000313" key="5">
    <source>
        <dbReference type="Proteomes" id="UP001146793"/>
    </source>
</evidence>
<dbReference type="GO" id="GO:0030674">
    <property type="term" value="F:protein-macromolecule adaptor activity"/>
    <property type="evidence" value="ECO:0007669"/>
    <property type="project" value="TreeGrafter"/>
</dbReference>
<evidence type="ECO:0000313" key="4">
    <source>
        <dbReference type="EMBL" id="KAJ3440023.1"/>
    </source>
</evidence>
<dbReference type="InterPro" id="IPR007243">
    <property type="entry name" value="Atg6/Beclin"/>
</dbReference>
<evidence type="ECO:0000259" key="3">
    <source>
        <dbReference type="Pfam" id="PF04111"/>
    </source>
</evidence>
<sequence>MDTNVTHPAGLKIFCQDCKSIIALDDKFYNMSNETLQKISESIQLTTKQVEHLQDLLIQIQLIDQKVSKKSTTSSHLSENENNSMKEIEKRSKLIGLKFEEFFDDIIRTTYTQEVPKINTQKKSQNKNTSKDDTLLLEKTKKTFTIHLFSLISQKIGKNFPLCEQCTSLFFKQTNNLIKNELREKKVYNTYLQNFDNNLTVDQDLIEKKNQEYELEINNILSEIDRLSDEELQTQQEIEQLQYPERKFHELQSKYSLDLQNFKLAELVYNENRESVLMKTNYAQKELEKLISTSVLNDVFHILPDGPFVTINNFRLGRLQSIPVEWEEINTAWGLTALLIVVLSKRFNYEFKNYTIIPHGSYSRIAKKKINKNPNFVGNLKIKNYLELYFNNDGFLKRFRIKRFNQAMIWVLECVQEIAEFIHQQNKDFKLMYKIKKDKINNISIKYNNSNLTTWNHALRCLLSNLKQFMYTSLNKEYQKITKKYNQN</sequence>
<dbReference type="EMBL" id="JANTQA010000032">
    <property type="protein sequence ID" value="KAJ3440023.1"/>
    <property type="molecule type" value="Genomic_DNA"/>
</dbReference>
<dbReference type="Gene3D" id="1.10.418.40">
    <property type="entry name" value="Autophagy protein 6/Beclin 1"/>
    <property type="match status" value="1"/>
</dbReference>
<dbReference type="GO" id="GO:0000423">
    <property type="term" value="P:mitophagy"/>
    <property type="evidence" value="ECO:0007669"/>
    <property type="project" value="TreeGrafter"/>
</dbReference>
<proteinExistence type="inferred from homology"/>
<dbReference type="GO" id="GO:0006995">
    <property type="term" value="P:cellular response to nitrogen starvation"/>
    <property type="evidence" value="ECO:0007669"/>
    <property type="project" value="TreeGrafter"/>
</dbReference>
<dbReference type="InterPro" id="IPR040455">
    <property type="entry name" value="Atg6_BARA"/>
</dbReference>
<name>A0AAV7ZE72_9EUKA</name>